<evidence type="ECO:0000256" key="3">
    <source>
        <dbReference type="SAM" id="Phobius"/>
    </source>
</evidence>
<evidence type="ECO:0000313" key="5">
    <source>
        <dbReference type="EMBL" id="SDG42271.1"/>
    </source>
</evidence>
<dbReference type="EMBL" id="FNCK01000008">
    <property type="protein sequence ID" value="SDG42271.1"/>
    <property type="molecule type" value="Genomic_DNA"/>
</dbReference>
<dbReference type="InterPro" id="IPR017871">
    <property type="entry name" value="ABC_transporter-like_CS"/>
</dbReference>
<dbReference type="SUPFAM" id="SSF52540">
    <property type="entry name" value="P-loop containing nucleoside triphosphate hydrolases"/>
    <property type="match status" value="1"/>
</dbReference>
<feature type="transmembrane region" description="Helical" evidence="3">
    <location>
        <begin position="145"/>
        <end position="166"/>
    </location>
</feature>
<keyword evidence="3" id="KW-1133">Transmembrane helix</keyword>
<name>A0A1G7U4T5_9LACT</name>
<dbReference type="PANTHER" id="PTHR42798">
    <property type="entry name" value="LIPOPROTEIN-RELEASING SYSTEM ATP-BINDING PROTEIN LOLD"/>
    <property type="match status" value="1"/>
</dbReference>
<dbReference type="Proteomes" id="UP000199708">
    <property type="component" value="Unassembled WGS sequence"/>
</dbReference>
<accession>A0A1G7U4T5</accession>
<dbReference type="PANTHER" id="PTHR42798:SF4">
    <property type="entry name" value="ABC TRANSPORTER DOMAIN-CONTAINING PROTEIN"/>
    <property type="match status" value="1"/>
</dbReference>
<dbReference type="AlphaFoldDB" id="A0A1G7U4T5"/>
<dbReference type="Pfam" id="PF00005">
    <property type="entry name" value="ABC_tran"/>
    <property type="match status" value="1"/>
</dbReference>
<feature type="domain" description="ABC transporter" evidence="4">
    <location>
        <begin position="144"/>
        <end position="355"/>
    </location>
</feature>
<evidence type="ECO:0000313" key="6">
    <source>
        <dbReference type="Proteomes" id="UP000199708"/>
    </source>
</evidence>
<keyword evidence="3" id="KW-0812">Transmembrane</keyword>
<dbReference type="Gene3D" id="3.40.50.300">
    <property type="entry name" value="P-loop containing nucleotide triphosphate hydrolases"/>
    <property type="match status" value="1"/>
</dbReference>
<keyword evidence="2" id="KW-0067">ATP-binding</keyword>
<dbReference type="PROSITE" id="PS00211">
    <property type="entry name" value="ABC_TRANSPORTER_1"/>
    <property type="match status" value="1"/>
</dbReference>
<dbReference type="SMART" id="SM00382">
    <property type="entry name" value="AAA"/>
    <property type="match status" value="1"/>
</dbReference>
<keyword evidence="3" id="KW-0472">Membrane</keyword>
<proteinExistence type="predicted"/>
<keyword evidence="1" id="KW-0547">Nucleotide-binding</keyword>
<dbReference type="InterPro" id="IPR003593">
    <property type="entry name" value="AAA+_ATPase"/>
</dbReference>
<evidence type="ECO:0000259" key="4">
    <source>
        <dbReference type="PROSITE" id="PS50893"/>
    </source>
</evidence>
<organism evidence="5 6">
    <name type="scientific">Facklamia miroungae</name>
    <dbReference type="NCBI Taxonomy" id="120956"/>
    <lineage>
        <taxon>Bacteria</taxon>
        <taxon>Bacillati</taxon>
        <taxon>Bacillota</taxon>
        <taxon>Bacilli</taxon>
        <taxon>Lactobacillales</taxon>
        <taxon>Aerococcaceae</taxon>
        <taxon>Facklamia</taxon>
    </lineage>
</organism>
<reference evidence="5 6" key="1">
    <citation type="submission" date="2016-10" db="EMBL/GenBank/DDBJ databases">
        <authorList>
            <person name="de Groot N.N."/>
        </authorList>
    </citation>
    <scope>NUCLEOTIDE SEQUENCE [LARGE SCALE GENOMIC DNA]</scope>
    <source>
        <strain evidence="5 6">ATCC BAA-466</strain>
    </source>
</reference>
<keyword evidence="6" id="KW-1185">Reference proteome</keyword>
<sequence length="358" mass="39765">MKRIFIILSNLLVGLFLVWVVNIWGDTYVSYYYPNVSVFDAASEADFEKVAEHLTLLAQEIDSLISIQHQEPGADGKPVFSYTTFGTGKLPEGLTEKSREAAKTSSVLTNYFIFKGNLDLDLLKTSLKDTRLTRLSPAIPSGVTVLASIFSNGFQLIGLLIFFLTFGANKVYALIGSSGSGKSTLMNRMGKLESYDGTISFRNKELSKYKSSDFFRQELGYLFQNFGLIESQTIEENLKLCLIGQKISKTEQHKKEKEALMRVGLSYLSLNKKNFELSGGESQRVALAKVILKNSPLILADEPTASVDPETAKAIMDILLSLRDENRLIILATHNPSIWTMADEIVSMDRLGMAISSH</sequence>
<feature type="transmembrane region" description="Helical" evidence="3">
    <location>
        <begin position="7"/>
        <end position="25"/>
    </location>
</feature>
<dbReference type="InterPro" id="IPR027417">
    <property type="entry name" value="P-loop_NTPase"/>
</dbReference>
<evidence type="ECO:0000256" key="2">
    <source>
        <dbReference type="ARBA" id="ARBA00022840"/>
    </source>
</evidence>
<dbReference type="GO" id="GO:0005524">
    <property type="term" value="F:ATP binding"/>
    <property type="evidence" value="ECO:0007669"/>
    <property type="project" value="UniProtKB-KW"/>
</dbReference>
<evidence type="ECO:0000256" key="1">
    <source>
        <dbReference type="ARBA" id="ARBA00022741"/>
    </source>
</evidence>
<dbReference type="PROSITE" id="PS50893">
    <property type="entry name" value="ABC_TRANSPORTER_2"/>
    <property type="match status" value="1"/>
</dbReference>
<dbReference type="InterPro" id="IPR003439">
    <property type="entry name" value="ABC_transporter-like_ATP-bd"/>
</dbReference>
<gene>
    <name evidence="5" type="ORF">SAMN05421791_10853</name>
</gene>
<dbReference type="GO" id="GO:0016887">
    <property type="term" value="F:ATP hydrolysis activity"/>
    <property type="evidence" value="ECO:0007669"/>
    <property type="project" value="InterPro"/>
</dbReference>
<dbReference type="STRING" id="120956.SAMN05421791_10853"/>
<protein>
    <submittedName>
        <fullName evidence="5">Putative bacteriocin export ABC transporter, lactococcin 972 group</fullName>
    </submittedName>
</protein>